<proteinExistence type="predicted"/>
<dbReference type="PANTHER" id="PTHR43798">
    <property type="entry name" value="MONOACYLGLYCEROL LIPASE"/>
    <property type="match status" value="1"/>
</dbReference>
<evidence type="ECO:0000259" key="1">
    <source>
        <dbReference type="Pfam" id="PF12146"/>
    </source>
</evidence>
<protein>
    <submittedName>
        <fullName evidence="2">Alpha/beta hydrolase</fullName>
    </submittedName>
</protein>
<dbReference type="Pfam" id="PF12146">
    <property type="entry name" value="Hydrolase_4"/>
    <property type="match status" value="1"/>
</dbReference>
<reference evidence="2 3" key="1">
    <citation type="journal article" date="2022" name="Pathogens">
        <title>Staphylococcus ratti sp. nov. Isolated from a Lab Rat.</title>
        <authorList>
            <person name="Kovarovic V."/>
            <person name="Sedlacek I."/>
            <person name="Petras P."/>
            <person name="Kralova S."/>
            <person name="Maslanova I."/>
            <person name="Svec P."/>
            <person name="Neumann-Schaal M."/>
            <person name="Botka T."/>
            <person name="Gelbicova T."/>
            <person name="Stankova E."/>
            <person name="Doskar J."/>
            <person name="Pantucek R."/>
        </authorList>
    </citation>
    <scope>NUCLEOTIDE SEQUENCE [LARGE SCALE GENOMIC DNA]</scope>
    <source>
        <strain evidence="2 3">CCM 9025</strain>
    </source>
</reference>
<name>A0ABY3PCL1_9STAP</name>
<keyword evidence="2" id="KW-0378">Hydrolase</keyword>
<dbReference type="InterPro" id="IPR029058">
    <property type="entry name" value="AB_hydrolase_fold"/>
</dbReference>
<evidence type="ECO:0000313" key="2">
    <source>
        <dbReference type="EMBL" id="UEX90063.1"/>
    </source>
</evidence>
<dbReference type="EMBL" id="CP086654">
    <property type="protein sequence ID" value="UEX90063.1"/>
    <property type="molecule type" value="Genomic_DNA"/>
</dbReference>
<keyword evidence="3" id="KW-1185">Reference proteome</keyword>
<dbReference type="Proteomes" id="UP001197626">
    <property type="component" value="Chromosome"/>
</dbReference>
<dbReference type="GO" id="GO:0016787">
    <property type="term" value="F:hydrolase activity"/>
    <property type="evidence" value="ECO:0007669"/>
    <property type="project" value="UniProtKB-KW"/>
</dbReference>
<dbReference type="InterPro" id="IPR050266">
    <property type="entry name" value="AB_hydrolase_sf"/>
</dbReference>
<dbReference type="InterPro" id="IPR022742">
    <property type="entry name" value="Hydrolase_4"/>
</dbReference>
<dbReference type="RefSeq" id="WP_229292563.1">
    <property type="nucleotide sequence ID" value="NZ_CP086654.1"/>
</dbReference>
<feature type="domain" description="Serine aminopeptidase S33" evidence="1">
    <location>
        <begin position="50"/>
        <end position="275"/>
    </location>
</feature>
<dbReference type="SUPFAM" id="SSF53474">
    <property type="entry name" value="alpha/beta-Hydrolases"/>
    <property type="match status" value="1"/>
</dbReference>
<dbReference type="PANTHER" id="PTHR43798:SF5">
    <property type="entry name" value="MONOACYLGLYCEROL LIPASE ABHD6"/>
    <property type="match status" value="1"/>
</dbReference>
<sequence>MKSKRAFEKSILSSEWKDITIQSEALKRYEIPVSGCDLIVYHRPGRDKTKKQHIIFYHGACGCSQMWENQYHAFENFDLYFVNVRGQGESSMKQGVPTYEDAIEDVHRMMSFFNMEKATLVGHSWGGNPLQEFVYRYPDKVNALVLIGSWGQHRIMSDKEKKQIKYSKIIYRLIPWKLVSQLNPKMCSDNFRTQCYIKKALLESHRSVFLNLGLSAYKDVRAIKQYKNNPPMLLVRGSEDFPKELNSIYTYLEEINPNARQAIIKNTKHQPMNDTPQELNDILNSFFEKVYLKM</sequence>
<evidence type="ECO:0000313" key="3">
    <source>
        <dbReference type="Proteomes" id="UP001197626"/>
    </source>
</evidence>
<gene>
    <name evidence="2" type="ORF">LN051_11125</name>
</gene>
<organism evidence="2 3">
    <name type="scientific">Staphylococcus ratti</name>
    <dbReference type="NCBI Taxonomy" id="2892440"/>
    <lineage>
        <taxon>Bacteria</taxon>
        <taxon>Bacillati</taxon>
        <taxon>Bacillota</taxon>
        <taxon>Bacilli</taxon>
        <taxon>Bacillales</taxon>
        <taxon>Staphylococcaceae</taxon>
        <taxon>Staphylococcus</taxon>
    </lineage>
</organism>
<accession>A0ABY3PCL1</accession>
<dbReference type="Gene3D" id="3.40.50.1820">
    <property type="entry name" value="alpha/beta hydrolase"/>
    <property type="match status" value="1"/>
</dbReference>